<feature type="domain" description="EVE" evidence="1">
    <location>
        <begin position="2"/>
        <end position="132"/>
    </location>
</feature>
<dbReference type="InterPro" id="IPR002740">
    <property type="entry name" value="EVE_domain"/>
</dbReference>
<dbReference type="EMBL" id="CP159837">
    <property type="protein sequence ID" value="XCM34818.1"/>
    <property type="molecule type" value="Genomic_DNA"/>
</dbReference>
<dbReference type="RefSeq" id="WP_054466220.1">
    <property type="nucleotide sequence ID" value="NZ_CP159837.1"/>
</dbReference>
<name>A0AAU8J6R1_9CYAN</name>
<dbReference type="Pfam" id="PF01878">
    <property type="entry name" value="EVE"/>
    <property type="match status" value="1"/>
</dbReference>
<dbReference type="InterPro" id="IPR015947">
    <property type="entry name" value="PUA-like_sf"/>
</dbReference>
<evidence type="ECO:0000259" key="1">
    <source>
        <dbReference type="Pfam" id="PF01878"/>
    </source>
</evidence>
<dbReference type="PANTHER" id="PTHR14087">
    <property type="entry name" value="THYMOCYTE NUCLEAR PROTEIN 1"/>
    <property type="match status" value="1"/>
</dbReference>
<proteinExistence type="predicted"/>
<dbReference type="PANTHER" id="PTHR14087:SF7">
    <property type="entry name" value="THYMOCYTE NUCLEAR PROTEIN 1"/>
    <property type="match status" value="1"/>
</dbReference>
<dbReference type="SUPFAM" id="SSF88697">
    <property type="entry name" value="PUA domain-like"/>
    <property type="match status" value="1"/>
</dbReference>
<accession>A0AAU8J6R1</accession>
<dbReference type="Gene3D" id="3.10.590.10">
    <property type="entry name" value="ph1033 like domains"/>
    <property type="match status" value="1"/>
</dbReference>
<protein>
    <submittedName>
        <fullName evidence="2">EVE domain-containing protein</fullName>
    </submittedName>
</protein>
<evidence type="ECO:0000313" key="2">
    <source>
        <dbReference type="EMBL" id="XCM34818.1"/>
    </source>
</evidence>
<gene>
    <name evidence="2" type="ORF">ABWT76_003459</name>
</gene>
<organism evidence="2">
    <name type="scientific">Planktothricoides raciborskii GIHE-MW2</name>
    <dbReference type="NCBI Taxonomy" id="2792601"/>
    <lineage>
        <taxon>Bacteria</taxon>
        <taxon>Bacillati</taxon>
        <taxon>Cyanobacteriota</taxon>
        <taxon>Cyanophyceae</taxon>
        <taxon>Oscillatoriophycideae</taxon>
        <taxon>Oscillatoriales</taxon>
        <taxon>Oscillatoriaceae</taxon>
        <taxon>Planktothricoides</taxon>
    </lineage>
</organism>
<dbReference type="InterPro" id="IPR052181">
    <property type="entry name" value="5hmC_binding"/>
</dbReference>
<dbReference type="AlphaFoldDB" id="A0AAU8J6R1"/>
<reference evidence="2" key="1">
    <citation type="submission" date="2024-07" db="EMBL/GenBank/DDBJ databases">
        <authorList>
            <person name="Kim Y.J."/>
            <person name="Jeong J.Y."/>
        </authorList>
    </citation>
    <scope>NUCLEOTIDE SEQUENCE</scope>
    <source>
        <strain evidence="2">GIHE-MW2</strain>
    </source>
</reference>
<sequence>MAYWLLKTEPEQYSYQDLLREGCTIWDGVKNNLALKYMATMNVGDLGFIYHTGGERRVTAIVAEVVSQPYPDPNFHQPKWLVVDLRSRFPMPQTVTLAQIKAQPELSNCDLIRLPRLSIVPLSLEHWQKILTLGHVEGSETQP</sequence>